<keyword evidence="9" id="KW-0812">Transmembrane</keyword>
<evidence type="ECO:0000256" key="4">
    <source>
        <dbReference type="ARBA" id="ARBA00012487"/>
    </source>
</evidence>
<proteinExistence type="predicted"/>
<sequence length="150" mass="16174">MASLVEISRYNLIPLSVNPLCGCPCRLLSNGTLSRSRITPKLKLSLVFHGSEPLFRVPSTNIYVNRRLITAVARSEPESIDEINANEEIEKGHELPVAKDSLSELQHKSSQLRKRIVFGLGIGISVGGAVLAGGWVFTVALSAAVLLGAR</sequence>
<comment type="catalytic activity">
    <reaction evidence="1">
        <text>a 1,2-diacyl-sn-glycero-3-phosphate + CTP + H(+) = a CDP-1,2-diacyl-sn-glycerol + diphosphate</text>
        <dbReference type="Rhea" id="RHEA:16229"/>
        <dbReference type="ChEBI" id="CHEBI:15378"/>
        <dbReference type="ChEBI" id="CHEBI:33019"/>
        <dbReference type="ChEBI" id="CHEBI:37563"/>
        <dbReference type="ChEBI" id="CHEBI:58332"/>
        <dbReference type="ChEBI" id="CHEBI:58608"/>
        <dbReference type="EC" id="2.7.7.41"/>
    </reaction>
</comment>
<evidence type="ECO:0000256" key="9">
    <source>
        <dbReference type="SAM" id="Phobius"/>
    </source>
</evidence>
<evidence type="ECO:0000256" key="6">
    <source>
        <dbReference type="ARBA" id="ARBA00022695"/>
    </source>
</evidence>
<dbReference type="PANTHER" id="PTHR47101">
    <property type="entry name" value="PHOSPHATIDATE CYTIDYLYLTRANSFERASE 5, CHLOROPLASTIC"/>
    <property type="match status" value="1"/>
</dbReference>
<keyword evidence="7" id="KW-0443">Lipid metabolism</keyword>
<feature type="transmembrane region" description="Helical" evidence="9">
    <location>
        <begin position="116"/>
        <end position="149"/>
    </location>
</feature>
<keyword evidence="6" id="KW-0808">Transferase</keyword>
<keyword evidence="6" id="KW-0548">Nucleotidyltransferase</keyword>
<evidence type="ECO:0000313" key="10">
    <source>
        <dbReference type="EMBL" id="KAE8662501.1"/>
    </source>
</evidence>
<dbReference type="EMBL" id="VEPZ02001705">
    <property type="protein sequence ID" value="KAE8662501.1"/>
    <property type="molecule type" value="Genomic_DNA"/>
</dbReference>
<keyword evidence="8" id="KW-1208">Phospholipid metabolism</keyword>
<gene>
    <name evidence="10" type="ORF">F3Y22_tig00113337pilonHSYRG00171</name>
</gene>
<evidence type="ECO:0000256" key="7">
    <source>
        <dbReference type="ARBA" id="ARBA00023209"/>
    </source>
</evidence>
<comment type="caution">
    <text evidence="10">The sequence shown here is derived from an EMBL/GenBank/DDBJ whole genome shotgun (WGS) entry which is preliminary data.</text>
</comment>
<keyword evidence="7" id="KW-0594">Phospholipid biosynthesis</keyword>
<evidence type="ECO:0000256" key="3">
    <source>
        <dbReference type="ARBA" id="ARBA00005189"/>
    </source>
</evidence>
<protein>
    <recommendedName>
        <fullName evidence="4">phosphatidate cytidylyltransferase</fullName>
        <ecNumber evidence="4">2.7.7.41</ecNumber>
    </recommendedName>
</protein>
<evidence type="ECO:0000313" key="11">
    <source>
        <dbReference type="Proteomes" id="UP000436088"/>
    </source>
</evidence>
<reference evidence="10" key="1">
    <citation type="submission" date="2019-09" db="EMBL/GenBank/DDBJ databases">
        <title>Draft genome information of white flower Hibiscus syriacus.</title>
        <authorList>
            <person name="Kim Y.-M."/>
        </authorList>
    </citation>
    <scope>NUCLEOTIDE SEQUENCE [LARGE SCALE GENOMIC DNA]</scope>
    <source>
        <strain evidence="10">YM2019G1</strain>
    </source>
</reference>
<dbReference type="GO" id="GO:0004605">
    <property type="term" value="F:phosphatidate cytidylyltransferase activity"/>
    <property type="evidence" value="ECO:0007669"/>
    <property type="project" value="UniProtKB-EC"/>
</dbReference>
<evidence type="ECO:0000256" key="1">
    <source>
        <dbReference type="ARBA" id="ARBA00001698"/>
    </source>
</evidence>
<name>A0A6A2WQZ3_HIBSY</name>
<keyword evidence="11" id="KW-1185">Reference proteome</keyword>
<dbReference type="GO" id="GO:0008654">
    <property type="term" value="P:phospholipid biosynthetic process"/>
    <property type="evidence" value="ECO:0007669"/>
    <property type="project" value="UniProtKB-KW"/>
</dbReference>
<comment type="pathway">
    <text evidence="2">Phospholipid metabolism; CDP-diacylglycerol biosynthesis; CDP-diacylglycerol from sn-glycerol 3-phosphate: step 3/3.</text>
</comment>
<keyword evidence="9" id="KW-0472">Membrane</keyword>
<organism evidence="10 11">
    <name type="scientific">Hibiscus syriacus</name>
    <name type="common">Rose of Sharon</name>
    <dbReference type="NCBI Taxonomy" id="106335"/>
    <lineage>
        <taxon>Eukaryota</taxon>
        <taxon>Viridiplantae</taxon>
        <taxon>Streptophyta</taxon>
        <taxon>Embryophyta</taxon>
        <taxon>Tracheophyta</taxon>
        <taxon>Spermatophyta</taxon>
        <taxon>Magnoliopsida</taxon>
        <taxon>eudicotyledons</taxon>
        <taxon>Gunneridae</taxon>
        <taxon>Pentapetalae</taxon>
        <taxon>rosids</taxon>
        <taxon>malvids</taxon>
        <taxon>Malvales</taxon>
        <taxon>Malvaceae</taxon>
        <taxon>Malvoideae</taxon>
        <taxon>Hibiscus</taxon>
    </lineage>
</organism>
<evidence type="ECO:0000256" key="5">
    <source>
        <dbReference type="ARBA" id="ARBA00022516"/>
    </source>
</evidence>
<dbReference type="AlphaFoldDB" id="A0A6A2WQZ3"/>
<keyword evidence="9" id="KW-1133">Transmembrane helix</keyword>
<dbReference type="EC" id="2.7.7.41" evidence="4"/>
<keyword evidence="5" id="KW-0444">Lipid biosynthesis</keyword>
<dbReference type="PANTHER" id="PTHR47101:SF1">
    <property type="entry name" value="PHOSPHATIDATE CYTIDYLYLTRANSFERASE 4, CHLOROPLASTIC"/>
    <property type="match status" value="1"/>
</dbReference>
<evidence type="ECO:0000256" key="8">
    <source>
        <dbReference type="ARBA" id="ARBA00023264"/>
    </source>
</evidence>
<dbReference type="Proteomes" id="UP000436088">
    <property type="component" value="Unassembled WGS sequence"/>
</dbReference>
<evidence type="ECO:0000256" key="2">
    <source>
        <dbReference type="ARBA" id="ARBA00005119"/>
    </source>
</evidence>
<accession>A0A6A2WQZ3</accession>
<comment type="pathway">
    <text evidence="3">Lipid metabolism.</text>
</comment>